<feature type="compositionally biased region" description="Pro residues" evidence="1">
    <location>
        <begin position="52"/>
        <end position="72"/>
    </location>
</feature>
<dbReference type="AlphaFoldDB" id="A0A1C6U209"/>
<dbReference type="STRING" id="47871.GA0070608_0297"/>
<evidence type="ECO:0000313" key="5">
    <source>
        <dbReference type="Proteomes" id="UP000199343"/>
    </source>
</evidence>
<keyword evidence="2" id="KW-0472">Membrane</keyword>
<feature type="compositionally biased region" description="Basic and acidic residues" evidence="1">
    <location>
        <begin position="13"/>
        <end position="25"/>
    </location>
</feature>
<name>A0A1C6U209_9ACTN</name>
<evidence type="ECO:0008006" key="7">
    <source>
        <dbReference type="Google" id="ProtNLM"/>
    </source>
</evidence>
<proteinExistence type="predicted"/>
<evidence type="ECO:0000256" key="1">
    <source>
        <dbReference type="SAM" id="MobiDB-lite"/>
    </source>
</evidence>
<organism evidence="3 5">
    <name type="scientific">Micromonospora peucetia</name>
    <dbReference type="NCBI Taxonomy" id="47871"/>
    <lineage>
        <taxon>Bacteria</taxon>
        <taxon>Bacillati</taxon>
        <taxon>Actinomycetota</taxon>
        <taxon>Actinomycetes</taxon>
        <taxon>Micromonosporales</taxon>
        <taxon>Micromonosporaceae</taxon>
        <taxon>Micromonospora</taxon>
    </lineage>
</organism>
<dbReference type="Proteomes" id="UP001334804">
    <property type="component" value="Chromosome"/>
</dbReference>
<evidence type="ECO:0000256" key="2">
    <source>
        <dbReference type="SAM" id="Phobius"/>
    </source>
</evidence>
<dbReference type="RefSeq" id="WP_091620262.1">
    <property type="nucleotide sequence ID" value="NZ_CP109071.1"/>
</dbReference>
<feature type="transmembrane region" description="Helical" evidence="2">
    <location>
        <begin position="155"/>
        <end position="179"/>
    </location>
</feature>
<accession>A0A1C6U209</accession>
<feature type="compositionally biased region" description="Pro residues" evidence="1">
    <location>
        <begin position="26"/>
        <end position="44"/>
    </location>
</feature>
<dbReference type="Proteomes" id="UP000199343">
    <property type="component" value="Unassembled WGS sequence"/>
</dbReference>
<dbReference type="OrthoDB" id="3868477at2"/>
<keyword evidence="2" id="KW-1133">Transmembrane helix</keyword>
<reference evidence="4 6" key="2">
    <citation type="submission" date="2022-10" db="EMBL/GenBank/DDBJ databases">
        <title>The complete genomes of actinobacterial strains from the NBC collection.</title>
        <authorList>
            <person name="Joergensen T.S."/>
            <person name="Alvarez Arevalo M."/>
            <person name="Sterndorff E.B."/>
            <person name="Faurdal D."/>
            <person name="Vuksanovic O."/>
            <person name="Mourched A.-S."/>
            <person name="Charusanti P."/>
            <person name="Shaw S."/>
            <person name="Blin K."/>
            <person name="Weber T."/>
        </authorList>
    </citation>
    <scope>NUCLEOTIDE SEQUENCE [LARGE SCALE GENOMIC DNA]</scope>
    <source>
        <strain evidence="4 6">NBC 01809</strain>
    </source>
</reference>
<reference evidence="3 5" key="1">
    <citation type="submission" date="2016-06" db="EMBL/GenBank/DDBJ databases">
        <authorList>
            <person name="Kjaerup R.B."/>
            <person name="Dalgaard T.S."/>
            <person name="Juul-Madsen H.R."/>
        </authorList>
    </citation>
    <scope>NUCLEOTIDE SEQUENCE [LARGE SCALE GENOMIC DNA]</scope>
    <source>
        <strain evidence="3 5">DSM 43363</strain>
    </source>
</reference>
<keyword evidence="6" id="KW-1185">Reference proteome</keyword>
<evidence type="ECO:0000313" key="4">
    <source>
        <dbReference type="EMBL" id="WSA33281.1"/>
    </source>
</evidence>
<keyword evidence="2" id="KW-0812">Transmembrane</keyword>
<feature type="compositionally biased region" description="Low complexity" evidence="1">
    <location>
        <begin position="127"/>
        <end position="138"/>
    </location>
</feature>
<feature type="compositionally biased region" description="Pro residues" evidence="1">
    <location>
        <begin position="81"/>
        <end position="117"/>
    </location>
</feature>
<sequence length="372" mass="37815">MSSPPVDPWSGQPEHDPHYDFHPPRPDGYPEPPAAGWSPPPAGQPPYDGRWPAPPPGPPPAAQPYPTPPHSTPPHSTVPYSAPPHSTPPHSTPPYSAPPHSTPPYSAPPHSAPPHSAPPHGGYPSTPQAGFPAGQYAGYPPPPPVSGGQGNSRQLILALGIVGLLVLCLGGGGVAYLAYEGDRSPDPKPTLTVAPTGASSATPSAAPSPESTPSPESSPASRIRVVTPETLAGRARSTEPTLKKAADDMVQELKSSVRGEAAVAGAFYGSADERNMVMVIAASTFVLNPTKELDDAVKGMSKGLSVTGMTTIAPGPQGGVAKCGNGTSAGVSLGVCAWADHGSVGIIVMFFSSAAASAAEFVTIRGQVEQKS</sequence>
<feature type="region of interest" description="Disordered" evidence="1">
    <location>
        <begin position="182"/>
        <end position="245"/>
    </location>
</feature>
<dbReference type="EMBL" id="FMIC01000002">
    <property type="protein sequence ID" value="SCL47931.1"/>
    <property type="molecule type" value="Genomic_DNA"/>
</dbReference>
<protein>
    <recommendedName>
        <fullName evidence="7">Flagellar basal body-associated protein FliL</fullName>
    </recommendedName>
</protein>
<dbReference type="EMBL" id="CP109071">
    <property type="protein sequence ID" value="WSA33281.1"/>
    <property type="molecule type" value="Genomic_DNA"/>
</dbReference>
<evidence type="ECO:0000313" key="3">
    <source>
        <dbReference type="EMBL" id="SCL47931.1"/>
    </source>
</evidence>
<feature type="compositionally biased region" description="Low complexity" evidence="1">
    <location>
        <begin position="194"/>
        <end position="221"/>
    </location>
</feature>
<gene>
    <name evidence="3" type="ORF">GA0070608_0297</name>
    <name evidence="4" type="ORF">OIE14_04230</name>
</gene>
<evidence type="ECO:0000313" key="6">
    <source>
        <dbReference type="Proteomes" id="UP001334804"/>
    </source>
</evidence>
<feature type="region of interest" description="Disordered" evidence="1">
    <location>
        <begin position="1"/>
        <end position="150"/>
    </location>
</feature>